<accession>A0A3M7SXM9</accession>
<dbReference type="InterPro" id="IPR029071">
    <property type="entry name" value="Ubiquitin-like_domsf"/>
</dbReference>
<evidence type="ECO:0000313" key="1">
    <source>
        <dbReference type="EMBL" id="RNA40482.1"/>
    </source>
</evidence>
<dbReference type="InterPro" id="IPR036770">
    <property type="entry name" value="Ankyrin_rpt-contain_sf"/>
</dbReference>
<evidence type="ECO:0000313" key="2">
    <source>
        <dbReference type="Proteomes" id="UP000276133"/>
    </source>
</evidence>
<dbReference type="PANTHER" id="PTHR46885:SF1">
    <property type="entry name" value="PROTEIN ANKUB1"/>
    <property type="match status" value="1"/>
</dbReference>
<dbReference type="OrthoDB" id="8856820at2759"/>
<keyword evidence="2" id="KW-1185">Reference proteome</keyword>
<dbReference type="Proteomes" id="UP000276133">
    <property type="component" value="Unassembled WGS sequence"/>
</dbReference>
<organism evidence="1 2">
    <name type="scientific">Brachionus plicatilis</name>
    <name type="common">Marine rotifer</name>
    <name type="synonym">Brachionus muelleri</name>
    <dbReference type="NCBI Taxonomy" id="10195"/>
    <lineage>
        <taxon>Eukaryota</taxon>
        <taxon>Metazoa</taxon>
        <taxon>Spiralia</taxon>
        <taxon>Gnathifera</taxon>
        <taxon>Rotifera</taxon>
        <taxon>Eurotatoria</taxon>
        <taxon>Monogononta</taxon>
        <taxon>Pseudotrocha</taxon>
        <taxon>Ploima</taxon>
        <taxon>Brachionidae</taxon>
        <taxon>Brachionus</taxon>
    </lineage>
</organism>
<protein>
    <submittedName>
        <fullName evidence="1">ANKUB1 isoform X2</fullName>
    </submittedName>
</protein>
<name>A0A3M7SXM9_BRAPC</name>
<dbReference type="PANTHER" id="PTHR46885">
    <property type="entry name" value="PROTEIN ANKUB1"/>
    <property type="match status" value="1"/>
</dbReference>
<dbReference type="Gene3D" id="1.25.40.20">
    <property type="entry name" value="Ankyrin repeat-containing domain"/>
    <property type="match status" value="1"/>
</dbReference>
<proteinExistence type="predicted"/>
<dbReference type="EMBL" id="REGN01000640">
    <property type="protein sequence ID" value="RNA40482.1"/>
    <property type="molecule type" value="Genomic_DNA"/>
</dbReference>
<gene>
    <name evidence="1" type="ORF">BpHYR1_036984</name>
</gene>
<dbReference type="AlphaFoldDB" id="A0A3M7SXM9"/>
<dbReference type="SUPFAM" id="SSF48403">
    <property type="entry name" value="Ankyrin repeat"/>
    <property type="match status" value="1"/>
</dbReference>
<comment type="caution">
    <text evidence="1">The sequence shown here is derived from an EMBL/GenBank/DDBJ whole genome shotgun (WGS) entry which is preliminary data.</text>
</comment>
<dbReference type="Gene3D" id="3.10.20.90">
    <property type="entry name" value="Phosphatidylinositol 3-kinase Catalytic Subunit, Chain A, domain 1"/>
    <property type="match status" value="1"/>
</dbReference>
<sequence>MQNFFVNKENTYVDNKPFNLSAQLRIHLHVHIHTEYIFGSDSLQNRLLNPSNKLKNHIKTKKICLKVSQDHTVHDIKLLLQDHFKIDSKSGDSELKKIILEYNFTELNDKWYITDLGIPIGSTLTCYMKIEKNPELFVYVKCQKSTLKIVEPELDVDKWTVLDIRKASLIIMETWLNWDSLIKTAINGYSKKFLTLLNSDELIKHYQMKAGLYIACHHGNYDLVKTLMGLGIRPDQPVGEHPCRQWCQTKVAQSSEIDCSNRLDYLRQEYLRCPIHAAILNGQLKVLTLISSTHIHALETKDGYGLPPWRLALHNNHKDLTKNLEQKEVARFLLGKRFGGKVNVVDNFSCSISFYARLKNWAERAKNKVYFVYGASKSSLKKKYLHKSGLLGYKCLVDGYNNNFKDYIHSYDRLRTKYKFYYFINQEEKDKLGFPDLYFKTVGLIKENKKKNNLNGIQKVKVDKPVPKTYQKWRDALNKIIFRKIVLKYADVLIKLGVEIDVDELSLDDDRKSSKETNKRKISIKLPPVRSAIRSDLAQRKISRVSVTKFENSKIEIDTMKIFDKLRDGMTSEENAQILLTEASLANKKWLKQVNLASKLAASNQKNLIRNLIEENSTSLILCVGQSDTHFVIQPLNRMNKETIRHMKRLTFRTNRRVQIIRILSFH</sequence>
<reference evidence="1 2" key="1">
    <citation type="journal article" date="2018" name="Sci. Rep.">
        <title>Genomic signatures of local adaptation to the degree of environmental predictability in rotifers.</title>
        <authorList>
            <person name="Franch-Gras L."/>
            <person name="Hahn C."/>
            <person name="Garcia-Roger E.M."/>
            <person name="Carmona M.J."/>
            <person name="Serra M."/>
            <person name="Gomez A."/>
        </authorList>
    </citation>
    <scope>NUCLEOTIDE SEQUENCE [LARGE SCALE GENOMIC DNA]</scope>
    <source>
        <strain evidence="1">HYR1</strain>
    </source>
</reference>
<dbReference type="InterPro" id="IPR042788">
    <property type="entry name" value="ANKUB1"/>
</dbReference>
<dbReference type="SUPFAM" id="SSF54236">
    <property type="entry name" value="Ubiquitin-like"/>
    <property type="match status" value="1"/>
</dbReference>